<evidence type="ECO:0008006" key="4">
    <source>
        <dbReference type="Google" id="ProtNLM"/>
    </source>
</evidence>
<name>A0AAD8PXF9_9PEZI</name>
<evidence type="ECO:0000313" key="3">
    <source>
        <dbReference type="Proteomes" id="UP001230504"/>
    </source>
</evidence>
<keyword evidence="1" id="KW-0732">Signal</keyword>
<gene>
    <name evidence="2" type="ORF">LY79DRAFT_556778</name>
</gene>
<keyword evidence="3" id="KW-1185">Reference proteome</keyword>
<reference evidence="2" key="1">
    <citation type="submission" date="2021-06" db="EMBL/GenBank/DDBJ databases">
        <title>Comparative genomics, transcriptomics and evolutionary studies reveal genomic signatures of adaptation to plant cell wall in hemibiotrophic fungi.</title>
        <authorList>
            <consortium name="DOE Joint Genome Institute"/>
            <person name="Baroncelli R."/>
            <person name="Diaz J.F."/>
            <person name="Benocci T."/>
            <person name="Peng M."/>
            <person name="Battaglia E."/>
            <person name="Haridas S."/>
            <person name="Andreopoulos W."/>
            <person name="Labutti K."/>
            <person name="Pangilinan J."/>
            <person name="Floch G.L."/>
            <person name="Makela M.R."/>
            <person name="Henrissat B."/>
            <person name="Grigoriev I.V."/>
            <person name="Crouch J.A."/>
            <person name="De Vries R.P."/>
            <person name="Sukno S.A."/>
            <person name="Thon M.R."/>
        </authorList>
    </citation>
    <scope>NUCLEOTIDE SEQUENCE</scope>
    <source>
        <strain evidence="2">CBS 125086</strain>
    </source>
</reference>
<dbReference type="Proteomes" id="UP001230504">
    <property type="component" value="Unassembled WGS sequence"/>
</dbReference>
<dbReference type="EMBL" id="JAHLJV010000037">
    <property type="protein sequence ID" value="KAK1589716.1"/>
    <property type="molecule type" value="Genomic_DNA"/>
</dbReference>
<feature type="chain" id="PRO_5041995995" description="Secreted protein" evidence="1">
    <location>
        <begin position="24"/>
        <end position="90"/>
    </location>
</feature>
<dbReference type="AlphaFoldDB" id="A0AAD8PXF9"/>
<evidence type="ECO:0000313" key="2">
    <source>
        <dbReference type="EMBL" id="KAK1589716.1"/>
    </source>
</evidence>
<protein>
    <recommendedName>
        <fullName evidence="4">Secreted protein</fullName>
    </recommendedName>
</protein>
<sequence>MRVTRSARDFVFAFLLLWGWIHSFLDTEAHLDGRGLQRGWLGLPLPRSVAQSDANYVHPRTGIAIGGETCMCVYLCVCVCERMCVCVVGS</sequence>
<dbReference type="GeneID" id="85442285"/>
<organism evidence="2 3">
    <name type="scientific">Colletotrichum navitas</name>
    <dbReference type="NCBI Taxonomy" id="681940"/>
    <lineage>
        <taxon>Eukaryota</taxon>
        <taxon>Fungi</taxon>
        <taxon>Dikarya</taxon>
        <taxon>Ascomycota</taxon>
        <taxon>Pezizomycotina</taxon>
        <taxon>Sordariomycetes</taxon>
        <taxon>Hypocreomycetidae</taxon>
        <taxon>Glomerellales</taxon>
        <taxon>Glomerellaceae</taxon>
        <taxon>Colletotrichum</taxon>
        <taxon>Colletotrichum graminicola species complex</taxon>
    </lineage>
</organism>
<accession>A0AAD8PXF9</accession>
<proteinExistence type="predicted"/>
<dbReference type="RefSeq" id="XP_060413257.1">
    <property type="nucleotide sequence ID" value="XM_060558045.1"/>
</dbReference>
<evidence type="ECO:0000256" key="1">
    <source>
        <dbReference type="SAM" id="SignalP"/>
    </source>
</evidence>
<feature type="signal peptide" evidence="1">
    <location>
        <begin position="1"/>
        <end position="23"/>
    </location>
</feature>
<comment type="caution">
    <text evidence="2">The sequence shown here is derived from an EMBL/GenBank/DDBJ whole genome shotgun (WGS) entry which is preliminary data.</text>
</comment>